<proteinExistence type="predicted"/>
<reference evidence="1 2" key="1">
    <citation type="submission" date="2020-08" db="EMBL/GenBank/DDBJ databases">
        <title>A Genomic Blueprint of the Chicken Gut Microbiome.</title>
        <authorList>
            <person name="Gilroy R."/>
            <person name="Ravi A."/>
            <person name="Getino M."/>
            <person name="Pursley I."/>
            <person name="Horton D.L."/>
            <person name="Alikhan N.-F."/>
            <person name="Baker D."/>
            <person name="Gharbi K."/>
            <person name="Hall N."/>
            <person name="Watson M."/>
            <person name="Adriaenssens E.M."/>
            <person name="Foster-Nyarko E."/>
            <person name="Jarju S."/>
            <person name="Secka A."/>
            <person name="Antonio M."/>
            <person name="Oren A."/>
            <person name="Chaudhuri R."/>
            <person name="La Ragione R.M."/>
            <person name="Hildebrand F."/>
            <person name="Pallen M.J."/>
        </authorList>
    </citation>
    <scope>NUCLEOTIDE SEQUENCE [LARGE SCALE GENOMIC DNA]</scope>
    <source>
        <strain evidence="1 2">Sa1CVN1</strain>
    </source>
</reference>
<dbReference type="RefSeq" id="WP_022040686.1">
    <property type="nucleotide sequence ID" value="NZ_JACSPP010000043.1"/>
</dbReference>
<dbReference type="InterPro" id="IPR041881">
    <property type="entry name" value="PqqD_sf"/>
</dbReference>
<name>A0ABR8YAI9_9BACT</name>
<dbReference type="EMBL" id="JACSPP010000043">
    <property type="protein sequence ID" value="MBD8041225.1"/>
    <property type="molecule type" value="Genomic_DNA"/>
</dbReference>
<accession>A0ABR8YAI9</accession>
<gene>
    <name evidence="1" type="ORF">H9625_12415</name>
</gene>
<organism evidence="1 2">
    <name type="scientific">Phocaeicola intestinalis</name>
    <dbReference type="NCBI Taxonomy" id="2762212"/>
    <lineage>
        <taxon>Bacteria</taxon>
        <taxon>Pseudomonadati</taxon>
        <taxon>Bacteroidota</taxon>
        <taxon>Bacteroidia</taxon>
        <taxon>Bacteroidales</taxon>
        <taxon>Bacteroidaceae</taxon>
        <taxon>Phocaeicola</taxon>
    </lineage>
</organism>
<sequence>MIKATLKKDFLIRNIAGENVLIGCGEQVNFSKMLILNDTATSLVSKLQQKNGATSEELAQHLTEEYNVDYEAALADVEELLKQLEELGVIGISL</sequence>
<comment type="caution">
    <text evidence="1">The sequence shown here is derived from an EMBL/GenBank/DDBJ whole genome shotgun (WGS) entry which is preliminary data.</text>
</comment>
<dbReference type="Proteomes" id="UP000620874">
    <property type="component" value="Unassembled WGS sequence"/>
</dbReference>
<dbReference type="InterPro" id="IPR008792">
    <property type="entry name" value="PQQD"/>
</dbReference>
<dbReference type="Pfam" id="PF05402">
    <property type="entry name" value="PqqD"/>
    <property type="match status" value="1"/>
</dbReference>
<keyword evidence="2" id="KW-1185">Reference proteome</keyword>
<protein>
    <submittedName>
        <fullName evidence="1">PqqD family protein</fullName>
    </submittedName>
</protein>
<dbReference type="Gene3D" id="1.10.10.1150">
    <property type="entry name" value="Coenzyme PQQ synthesis protein D (PqqD)"/>
    <property type="match status" value="1"/>
</dbReference>
<evidence type="ECO:0000313" key="1">
    <source>
        <dbReference type="EMBL" id="MBD8041225.1"/>
    </source>
</evidence>
<evidence type="ECO:0000313" key="2">
    <source>
        <dbReference type="Proteomes" id="UP000620874"/>
    </source>
</evidence>